<dbReference type="Proteomes" id="UP001183619">
    <property type="component" value="Unassembled WGS sequence"/>
</dbReference>
<comment type="caution">
    <text evidence="2">The sequence shown here is derived from an EMBL/GenBank/DDBJ whole genome shotgun (WGS) entry which is preliminary data.</text>
</comment>
<feature type="transmembrane region" description="Helical" evidence="1">
    <location>
        <begin position="7"/>
        <end position="29"/>
    </location>
</feature>
<name>A0ABU2BDT7_9CORY</name>
<gene>
    <name evidence="2" type="ORF">J2S37_002087</name>
</gene>
<organism evidence="2 3">
    <name type="scientific">Corynebacterium felinum</name>
    <dbReference type="NCBI Taxonomy" id="131318"/>
    <lineage>
        <taxon>Bacteria</taxon>
        <taxon>Bacillati</taxon>
        <taxon>Actinomycetota</taxon>
        <taxon>Actinomycetes</taxon>
        <taxon>Mycobacteriales</taxon>
        <taxon>Corynebacteriaceae</taxon>
        <taxon>Corynebacterium</taxon>
    </lineage>
</organism>
<dbReference type="RefSeq" id="WP_277103416.1">
    <property type="nucleotide sequence ID" value="NZ_BAAAJS010000072.1"/>
</dbReference>
<proteinExistence type="predicted"/>
<evidence type="ECO:0000313" key="3">
    <source>
        <dbReference type="Proteomes" id="UP001183619"/>
    </source>
</evidence>
<evidence type="ECO:0008006" key="4">
    <source>
        <dbReference type="Google" id="ProtNLM"/>
    </source>
</evidence>
<accession>A0ABU2BDT7</accession>
<reference evidence="2 3" key="1">
    <citation type="submission" date="2023-07" db="EMBL/GenBank/DDBJ databases">
        <title>Sequencing the genomes of 1000 actinobacteria strains.</title>
        <authorList>
            <person name="Klenk H.-P."/>
        </authorList>
    </citation>
    <scope>NUCLEOTIDE SEQUENCE [LARGE SCALE GENOMIC DNA]</scope>
    <source>
        <strain evidence="2 3">DSM 44508</strain>
    </source>
</reference>
<dbReference type="InterPro" id="IPR021522">
    <property type="entry name" value="MctB"/>
</dbReference>
<keyword evidence="1" id="KW-0812">Transmembrane</keyword>
<dbReference type="EMBL" id="JAVDYF010000001">
    <property type="protein sequence ID" value="MDR7355549.1"/>
    <property type="molecule type" value="Genomic_DNA"/>
</dbReference>
<dbReference type="Pfam" id="PF11382">
    <property type="entry name" value="MctB"/>
    <property type="match status" value="1"/>
</dbReference>
<protein>
    <recommendedName>
        <fullName evidence="4">Copper transporter MctB</fullName>
    </recommendedName>
</protein>
<keyword evidence="1" id="KW-1133">Transmembrane helix</keyword>
<evidence type="ECO:0000256" key="1">
    <source>
        <dbReference type="SAM" id="Phobius"/>
    </source>
</evidence>
<sequence>MKKGRGSTLFSGLTVGVAVGIVAGTFVLAPNLPGGSTQQVEVLTKERDRAREDVDIALAQATSADSIVSSFAGSAIHDALKDLSVVVLHSADADAKDVDDLREMVKSAGAKDAGVIALKRNFFHQDGADSLKNTVALTLPAGAQLSEHKLDPGTHAGEALQAALLKKESQEGSEERKPGASPEDRAIVLGALKEAGFVDYTDGSVTEADAVIMVVGDEHGTKGHNFVPTTQVAFVEALASKGDPVVVAGRVRTAAETGVIGLIRGDETLREKVSTVDSVNRMWGQMATVLALKEKVDGGSGAYGAAASADAASPAPKVG</sequence>
<keyword evidence="1" id="KW-0472">Membrane</keyword>
<evidence type="ECO:0000313" key="2">
    <source>
        <dbReference type="EMBL" id="MDR7355549.1"/>
    </source>
</evidence>
<keyword evidence="3" id="KW-1185">Reference proteome</keyword>